<dbReference type="InterPro" id="IPR045865">
    <property type="entry name" value="ACT-like_dom_sf"/>
</dbReference>
<dbReference type="FunFam" id="1.10.3660.10:FF:000003">
    <property type="entry name" value="Prephenate dehydrogenase"/>
    <property type="match status" value="1"/>
</dbReference>
<keyword evidence="6" id="KW-0028">Amino-acid biosynthesis</keyword>
<dbReference type="Pfam" id="PF20463">
    <property type="entry name" value="PDH_C"/>
    <property type="match status" value="1"/>
</dbReference>
<dbReference type="EC" id="1.3.1.12" evidence="3"/>
<evidence type="ECO:0000256" key="2">
    <source>
        <dbReference type="ARBA" id="ARBA00007964"/>
    </source>
</evidence>
<dbReference type="RefSeq" id="WP_156342738.1">
    <property type="nucleotide sequence ID" value="NZ_CACRSY010000016.1"/>
</dbReference>
<evidence type="ECO:0000256" key="1">
    <source>
        <dbReference type="ARBA" id="ARBA00005067"/>
    </source>
</evidence>
<comment type="catalytic activity">
    <reaction evidence="10">
        <text>prephenate + NAD(+) = 3-(4-hydroxyphenyl)pyruvate + CO2 + NADH</text>
        <dbReference type="Rhea" id="RHEA:13869"/>
        <dbReference type="ChEBI" id="CHEBI:16526"/>
        <dbReference type="ChEBI" id="CHEBI:29934"/>
        <dbReference type="ChEBI" id="CHEBI:36242"/>
        <dbReference type="ChEBI" id="CHEBI:57540"/>
        <dbReference type="ChEBI" id="CHEBI:57945"/>
        <dbReference type="EC" id="1.3.1.12"/>
    </reaction>
</comment>
<evidence type="ECO:0000313" key="12">
    <source>
        <dbReference type="EMBL" id="VYT30909.1"/>
    </source>
</evidence>
<evidence type="ECO:0000256" key="10">
    <source>
        <dbReference type="ARBA" id="ARBA00049260"/>
    </source>
</evidence>
<dbReference type="GO" id="GO:0006571">
    <property type="term" value="P:tyrosine biosynthetic process"/>
    <property type="evidence" value="ECO:0007669"/>
    <property type="project" value="UniProtKB-KW"/>
</dbReference>
<dbReference type="FunFam" id="3.40.50.720:FF:000208">
    <property type="entry name" value="Prephenate dehydrogenase"/>
    <property type="match status" value="1"/>
</dbReference>
<sequence>METTTIGFIGLGLIGGSIAKAIRKFHPDYQIIAYNRTTDTLKDAVFDGIVDIPCNEHDPRFALCDYIFLCATVDYNIECLPWLKQVIRPGCILTDVGSVKGEIHRKITELDMAFNFIGGHPMAGSENMGYEHSTDHLIENAYYILTPSEEVGLDKIGKYTELVTSIGALPMILTWDEHDFITAAISHLPHIVAASLVNVVKKLDSPLEHMKTIAAGGFKDITRIASSSPYMWQQICLENPEHISKVLDEYIRLIVQAKYLVDQKDADGLYDMFSQSKEYRNSFSDAPSGPIKKDFALYCDIIDETGSIATIATILSMNNISIKNIGILHNREFEDGVLKIEFYDEDALKQAAEQLTKRNYKIYER</sequence>
<dbReference type="InterPro" id="IPR008927">
    <property type="entry name" value="6-PGluconate_DH-like_C_sf"/>
</dbReference>
<comment type="similarity">
    <text evidence="2">Belongs to the prephenate/arogenate dehydrogenase family.</text>
</comment>
<evidence type="ECO:0000256" key="7">
    <source>
        <dbReference type="ARBA" id="ARBA00023002"/>
    </source>
</evidence>
<evidence type="ECO:0000256" key="4">
    <source>
        <dbReference type="ARBA" id="ARBA00016891"/>
    </source>
</evidence>
<dbReference type="InterPro" id="IPR046826">
    <property type="entry name" value="PDH_N"/>
</dbReference>
<dbReference type="PANTHER" id="PTHR21363">
    <property type="entry name" value="PREPHENATE DEHYDROGENASE"/>
    <property type="match status" value="1"/>
</dbReference>
<evidence type="ECO:0000256" key="3">
    <source>
        <dbReference type="ARBA" id="ARBA00012068"/>
    </source>
</evidence>
<dbReference type="GO" id="GO:0008977">
    <property type="term" value="F:prephenate dehydrogenase (NAD+) activity"/>
    <property type="evidence" value="ECO:0007669"/>
    <property type="project" value="UniProtKB-EC"/>
</dbReference>
<keyword evidence="5" id="KW-0827">Tyrosine biosynthesis</keyword>
<organism evidence="12">
    <name type="scientific">Blautia hansenii</name>
    <name type="common">Ruminococcus hansenii</name>
    <dbReference type="NCBI Taxonomy" id="1322"/>
    <lineage>
        <taxon>Bacteria</taxon>
        <taxon>Bacillati</taxon>
        <taxon>Bacillota</taxon>
        <taxon>Clostridia</taxon>
        <taxon>Lachnospirales</taxon>
        <taxon>Lachnospiraceae</taxon>
        <taxon>Blautia</taxon>
    </lineage>
</organism>
<gene>
    <name evidence="12" type="ORF">BHLFYP23_01175</name>
</gene>
<dbReference type="AlphaFoldDB" id="A0A6N2VKC6"/>
<dbReference type="InterPro" id="IPR003099">
    <property type="entry name" value="Prephen_DH"/>
</dbReference>
<evidence type="ECO:0000256" key="8">
    <source>
        <dbReference type="ARBA" id="ARBA00023027"/>
    </source>
</evidence>
<comment type="pathway">
    <text evidence="1">Amino-acid biosynthesis; L-tyrosine biosynthesis; (4-hydroxyphenyl)pyruvate from prephenate (NAD(+) route): step 1/1.</text>
</comment>
<name>A0A6N2VKC6_BLAHA</name>
<proteinExistence type="inferred from homology"/>
<dbReference type="InterPro" id="IPR050812">
    <property type="entry name" value="Preph/Arog_dehydrog"/>
</dbReference>
<evidence type="ECO:0000256" key="9">
    <source>
        <dbReference type="ARBA" id="ARBA00023141"/>
    </source>
</evidence>
<dbReference type="InterPro" id="IPR046825">
    <property type="entry name" value="PDH_C"/>
</dbReference>
<reference evidence="12" key="1">
    <citation type="submission" date="2019-11" db="EMBL/GenBank/DDBJ databases">
        <authorList>
            <person name="Feng L."/>
        </authorList>
    </citation>
    <scope>NUCLEOTIDE SEQUENCE</scope>
    <source>
        <strain evidence="12">BhanseniiLFYP23</strain>
    </source>
</reference>
<dbReference type="SUPFAM" id="SSF55021">
    <property type="entry name" value="ACT-like"/>
    <property type="match status" value="1"/>
</dbReference>
<feature type="domain" description="Prephenate/arogenate dehydrogenase" evidence="11">
    <location>
        <begin position="4"/>
        <end position="291"/>
    </location>
</feature>
<evidence type="ECO:0000256" key="6">
    <source>
        <dbReference type="ARBA" id="ARBA00022605"/>
    </source>
</evidence>
<dbReference type="SUPFAM" id="SSF48179">
    <property type="entry name" value="6-phosphogluconate dehydrogenase C-terminal domain-like"/>
    <property type="match status" value="1"/>
</dbReference>
<dbReference type="PROSITE" id="PS51176">
    <property type="entry name" value="PDH_ADH"/>
    <property type="match status" value="1"/>
</dbReference>
<dbReference type="SUPFAM" id="SSF51735">
    <property type="entry name" value="NAD(P)-binding Rossmann-fold domains"/>
    <property type="match status" value="1"/>
</dbReference>
<dbReference type="PANTHER" id="PTHR21363:SF0">
    <property type="entry name" value="PREPHENATE DEHYDROGENASE [NADP(+)]"/>
    <property type="match status" value="1"/>
</dbReference>
<dbReference type="InterPro" id="IPR036291">
    <property type="entry name" value="NAD(P)-bd_dom_sf"/>
</dbReference>
<evidence type="ECO:0000256" key="5">
    <source>
        <dbReference type="ARBA" id="ARBA00022498"/>
    </source>
</evidence>
<dbReference type="Pfam" id="PF02153">
    <property type="entry name" value="PDH_N"/>
    <property type="match status" value="1"/>
</dbReference>
<dbReference type="Gene3D" id="1.10.3660.10">
    <property type="entry name" value="6-phosphogluconate dehydrogenase C-terminal like domain"/>
    <property type="match status" value="1"/>
</dbReference>
<evidence type="ECO:0000259" key="11">
    <source>
        <dbReference type="PROSITE" id="PS51176"/>
    </source>
</evidence>
<protein>
    <recommendedName>
        <fullName evidence="4">Prephenate dehydrogenase</fullName>
        <ecNumber evidence="3">1.3.1.12</ecNumber>
    </recommendedName>
</protein>
<dbReference type="GO" id="GO:0070403">
    <property type="term" value="F:NAD+ binding"/>
    <property type="evidence" value="ECO:0007669"/>
    <property type="project" value="InterPro"/>
</dbReference>
<keyword evidence="8" id="KW-0520">NAD</keyword>
<dbReference type="GO" id="GO:0004665">
    <property type="term" value="F:prephenate dehydrogenase (NADP+) activity"/>
    <property type="evidence" value="ECO:0007669"/>
    <property type="project" value="InterPro"/>
</dbReference>
<dbReference type="Gene3D" id="3.40.50.720">
    <property type="entry name" value="NAD(P)-binding Rossmann-like Domain"/>
    <property type="match status" value="1"/>
</dbReference>
<keyword evidence="9" id="KW-0057">Aromatic amino acid biosynthesis</keyword>
<dbReference type="EMBL" id="CACRSY010000016">
    <property type="protein sequence ID" value="VYT30909.1"/>
    <property type="molecule type" value="Genomic_DNA"/>
</dbReference>
<keyword evidence="7" id="KW-0560">Oxidoreductase</keyword>
<accession>A0A6N2VKC6</accession>